<protein>
    <submittedName>
        <fullName evidence="3">Glycosyltransferase</fullName>
    </submittedName>
</protein>
<comment type="caution">
    <text evidence="3">The sequence shown here is derived from an EMBL/GenBank/DDBJ whole genome shotgun (WGS) entry which is preliminary data.</text>
</comment>
<evidence type="ECO:0000313" key="3">
    <source>
        <dbReference type="EMBL" id="EBA07227.1"/>
    </source>
</evidence>
<dbReference type="PANTHER" id="PTHR21015:SF22">
    <property type="entry name" value="GLYCOSYLTRANSFERASE"/>
    <property type="match status" value="1"/>
</dbReference>
<feature type="domain" description="Spore protein YkvP/CgeB glycosyl transferase-like" evidence="2">
    <location>
        <begin position="279"/>
        <end position="348"/>
    </location>
</feature>
<proteinExistence type="predicted"/>
<sequence length="758" mass="83962">MEDLDLVYVLDPRFEGGASTAVAAELDGLAQAPNPPRTGIMMVKAHLLGLPWPSHPGIRRHIESGFLRVVWPWERLTAQIALVHHPVVFANLPRARLPLRAARAVLVLHHPMVDAKGTRQYDLDTVCEVIAATLSPEVLVTPVSPVVRRSLRARKGKTGVLVEEDWINLISPEDWPFDPDRIAPDPKTIVLGRHARPDPSKWPDTLEDAALIYGAGEDDIEVRVLGGGDFLQAKYQKPVPGNWLMLPFDFDGVQDFLAGLDFYVYYHDSAWSEAFGRTVLEALAMGCVAILPPHFRELFGEAALYAEPKEVLPLVRAIAADPDRWRSLRRAARRWVLENHAVTWRAAERAKLFGLTDSSVSKDPAPQRPVPKIVQETPAIDRRSRAPVLFVSTNGIGVGHLTQQMAIADRLPRDALQPVFASMSFSLKVASDAGYPVFYLPHHRHLGAGHETWNTVFAEELYDLICHLQPALLAYDGTAAFGGLIDALDAFPDLVSLWVRRAMWREIHRDFLNVSDAFTGVIEPGELPGDLDFGPTRDQRGNTHVTEPVLHIDPAARHDRAAARRHYGFDDDDLVVALQMGSGANFATEDLRAEVIRHLLRHAKVRVLDIVSPLAKRPPLPEGTEGRVHQLREFPSYLNSRAVDAAVGVAGYNAFHEQLYGGIPTLFIPNESPEMDSQLTRAQWAEIMGHGLCLRARDAAARLDTKIAELLDPGARAAMRSRMATLKPSKGAAELAGLVADHAGMVRTDRFPWDAYPR</sequence>
<dbReference type="OrthoDB" id="8549922at2"/>
<dbReference type="InterPro" id="IPR007235">
    <property type="entry name" value="Glyco_trans_28_C"/>
</dbReference>
<keyword evidence="3" id="KW-0808">Transferase</keyword>
<evidence type="ECO:0000259" key="1">
    <source>
        <dbReference type="Pfam" id="PF04101"/>
    </source>
</evidence>
<feature type="domain" description="Glycosyl transferase family 28 C-terminal" evidence="1">
    <location>
        <begin position="642"/>
        <end position="734"/>
    </location>
</feature>
<dbReference type="Pfam" id="PF04101">
    <property type="entry name" value="Glyco_tran_28_C"/>
    <property type="match status" value="1"/>
</dbReference>
<dbReference type="PANTHER" id="PTHR21015">
    <property type="entry name" value="UDP-N-ACETYLGLUCOSAMINE--N-ACETYLMURAMYL-(PENTAPEPTIDE) PYROPHOSPHORYL-UNDECAPRENOL N-ACETYLGLUCOSAMINE TRANSFERASE 1"/>
    <property type="match status" value="1"/>
</dbReference>
<dbReference type="GO" id="GO:0016758">
    <property type="term" value="F:hexosyltransferase activity"/>
    <property type="evidence" value="ECO:0007669"/>
    <property type="project" value="InterPro"/>
</dbReference>
<gene>
    <name evidence="3" type="ORF">SSE37_06309</name>
</gene>
<dbReference type="AlphaFoldDB" id="A3K677"/>
<dbReference type="Proteomes" id="UP000005713">
    <property type="component" value="Unassembled WGS sequence"/>
</dbReference>
<reference evidence="3 4" key="1">
    <citation type="submission" date="2006-06" db="EMBL/GenBank/DDBJ databases">
        <authorList>
            <person name="Moran M.A."/>
            <person name="Ferriera S."/>
            <person name="Johnson J."/>
            <person name="Kravitz S."/>
            <person name="Beeson K."/>
            <person name="Sutton G."/>
            <person name="Rogers Y.-H."/>
            <person name="Friedman R."/>
            <person name="Frazier M."/>
            <person name="Venter J.C."/>
        </authorList>
    </citation>
    <scope>NUCLEOTIDE SEQUENCE [LARGE SCALE GENOMIC DNA]</scope>
    <source>
        <strain evidence="3 4">E-37</strain>
    </source>
</reference>
<keyword evidence="4" id="KW-1185">Reference proteome</keyword>
<dbReference type="Gene3D" id="3.40.50.2000">
    <property type="entry name" value="Glycogen Phosphorylase B"/>
    <property type="match status" value="2"/>
</dbReference>
<dbReference type="eggNOG" id="COG0438">
    <property type="taxonomic scope" value="Bacteria"/>
</dbReference>
<dbReference type="RefSeq" id="WP_005860803.1">
    <property type="nucleotide sequence ID" value="NZ_AAYA01000010.1"/>
</dbReference>
<dbReference type="SUPFAM" id="SSF53756">
    <property type="entry name" value="UDP-Glycosyltransferase/glycogen phosphorylase"/>
    <property type="match status" value="2"/>
</dbReference>
<dbReference type="InterPro" id="IPR055259">
    <property type="entry name" value="YkvP/CgeB_Glyco_trans-like"/>
</dbReference>
<organism evidence="3 4">
    <name type="scientific">Sagittula stellata (strain ATCC 700073 / DSM 11524 / E-37)</name>
    <dbReference type="NCBI Taxonomy" id="388399"/>
    <lineage>
        <taxon>Bacteria</taxon>
        <taxon>Pseudomonadati</taxon>
        <taxon>Pseudomonadota</taxon>
        <taxon>Alphaproteobacteria</taxon>
        <taxon>Rhodobacterales</taxon>
        <taxon>Roseobacteraceae</taxon>
        <taxon>Sagittula</taxon>
    </lineage>
</organism>
<evidence type="ECO:0000313" key="4">
    <source>
        <dbReference type="Proteomes" id="UP000005713"/>
    </source>
</evidence>
<evidence type="ECO:0000259" key="2">
    <source>
        <dbReference type="Pfam" id="PF13524"/>
    </source>
</evidence>
<dbReference type="eggNOG" id="COG1819">
    <property type="taxonomic scope" value="Bacteria"/>
</dbReference>
<dbReference type="Pfam" id="PF13524">
    <property type="entry name" value="Glyco_trans_1_2"/>
    <property type="match status" value="1"/>
</dbReference>
<name>A3K677_SAGS3</name>
<dbReference type="EMBL" id="AAYA01000010">
    <property type="protein sequence ID" value="EBA07227.1"/>
    <property type="molecule type" value="Genomic_DNA"/>
</dbReference>
<accession>A3K677</accession>